<comment type="caution">
    <text evidence="2">The sequence shown here is derived from an EMBL/GenBank/DDBJ whole genome shotgun (WGS) entry which is preliminary data.</text>
</comment>
<proteinExistence type="predicted"/>
<reference evidence="2 3" key="1">
    <citation type="submission" date="2020-01" db="EMBL/GenBank/DDBJ databases">
        <title>Insect and environment-associated Actinomycetes.</title>
        <authorList>
            <person name="Currrie C."/>
            <person name="Chevrette M."/>
            <person name="Carlson C."/>
            <person name="Stubbendieck R."/>
            <person name="Wendt-Pienkowski E."/>
        </authorList>
    </citation>
    <scope>NUCLEOTIDE SEQUENCE [LARGE SCALE GENOMIC DNA]</scope>
    <source>
        <strain evidence="2 3">SID7903</strain>
    </source>
</reference>
<dbReference type="InterPro" id="IPR013112">
    <property type="entry name" value="FAD-bd_8"/>
</dbReference>
<dbReference type="AlphaFoldDB" id="A0A7K3R3A8"/>
<dbReference type="EMBL" id="JAAGMS010000015">
    <property type="protein sequence ID" value="NEB96650.1"/>
    <property type="molecule type" value="Genomic_DNA"/>
</dbReference>
<evidence type="ECO:0000313" key="3">
    <source>
        <dbReference type="Proteomes" id="UP000470951"/>
    </source>
</evidence>
<accession>A0A7K3R3A8</accession>
<name>A0A7K3R3A8_STRAQ</name>
<organism evidence="2 3">
    <name type="scientific">Streptomyces anulatus</name>
    <name type="common">Streptomyces chrysomallus</name>
    <dbReference type="NCBI Taxonomy" id="1892"/>
    <lineage>
        <taxon>Bacteria</taxon>
        <taxon>Bacillati</taxon>
        <taxon>Actinomycetota</taxon>
        <taxon>Actinomycetes</taxon>
        <taxon>Kitasatosporales</taxon>
        <taxon>Streptomycetaceae</taxon>
        <taxon>Streptomyces</taxon>
    </lineage>
</organism>
<dbReference type="RefSeq" id="WP_164218700.1">
    <property type="nucleotide sequence ID" value="NZ_JAAGNH010000438.1"/>
</dbReference>
<evidence type="ECO:0000313" key="2">
    <source>
        <dbReference type="EMBL" id="NEB96650.1"/>
    </source>
</evidence>
<sequence>MGATIWQWFPFSIMDASKERQVTVHVRPLPTDRLEAGIRQ</sequence>
<dbReference type="GO" id="GO:0016491">
    <property type="term" value="F:oxidoreductase activity"/>
    <property type="evidence" value="ECO:0007669"/>
    <property type="project" value="InterPro"/>
</dbReference>
<dbReference type="Pfam" id="PF08022">
    <property type="entry name" value="FAD_binding_8"/>
    <property type="match status" value="1"/>
</dbReference>
<gene>
    <name evidence="2" type="ORF">G3I58_01285</name>
</gene>
<dbReference type="Proteomes" id="UP000470951">
    <property type="component" value="Unassembled WGS sequence"/>
</dbReference>
<evidence type="ECO:0000259" key="1">
    <source>
        <dbReference type="Pfam" id="PF08022"/>
    </source>
</evidence>
<protein>
    <recommendedName>
        <fullName evidence="1">FAD-binding 8 domain-containing protein</fullName>
    </recommendedName>
</protein>
<feature type="domain" description="FAD-binding 8" evidence="1">
    <location>
        <begin position="5"/>
        <end position="28"/>
    </location>
</feature>